<feature type="region of interest" description="Disordered" evidence="1">
    <location>
        <begin position="1"/>
        <end position="23"/>
    </location>
</feature>
<reference evidence="2 3" key="1">
    <citation type="journal article" date="2018" name="Cell">
        <title>The Chara Genome: Secondary Complexity and Implications for Plant Terrestrialization.</title>
        <authorList>
            <person name="Nishiyama T."/>
            <person name="Sakayama H."/>
            <person name="Vries J.D."/>
            <person name="Buschmann H."/>
            <person name="Saint-Marcoux D."/>
            <person name="Ullrich K.K."/>
            <person name="Haas F.B."/>
            <person name="Vanderstraeten L."/>
            <person name="Becker D."/>
            <person name="Lang D."/>
            <person name="Vosolsobe S."/>
            <person name="Rombauts S."/>
            <person name="Wilhelmsson P.K.I."/>
            <person name="Janitza P."/>
            <person name="Kern R."/>
            <person name="Heyl A."/>
            <person name="Rumpler F."/>
            <person name="Villalobos L.I.A.C."/>
            <person name="Clay J.M."/>
            <person name="Skokan R."/>
            <person name="Toyoda A."/>
            <person name="Suzuki Y."/>
            <person name="Kagoshima H."/>
            <person name="Schijlen E."/>
            <person name="Tajeshwar N."/>
            <person name="Catarino B."/>
            <person name="Hetherington A.J."/>
            <person name="Saltykova A."/>
            <person name="Bonnot C."/>
            <person name="Breuninger H."/>
            <person name="Symeonidi A."/>
            <person name="Radhakrishnan G.V."/>
            <person name="Van Nieuwerburgh F."/>
            <person name="Deforce D."/>
            <person name="Chang C."/>
            <person name="Karol K.G."/>
            <person name="Hedrich R."/>
            <person name="Ulvskov P."/>
            <person name="Glockner G."/>
            <person name="Delwiche C.F."/>
            <person name="Petrasek J."/>
            <person name="Van de Peer Y."/>
            <person name="Friml J."/>
            <person name="Beilby M."/>
            <person name="Dolan L."/>
            <person name="Kohara Y."/>
            <person name="Sugano S."/>
            <person name="Fujiyama A."/>
            <person name="Delaux P.-M."/>
            <person name="Quint M."/>
            <person name="TheiBen G."/>
            <person name="Hagemann M."/>
            <person name="Harholt J."/>
            <person name="Dunand C."/>
            <person name="Zachgo S."/>
            <person name="Langdale J."/>
            <person name="Maumus F."/>
            <person name="Straeten D.V.D."/>
            <person name="Gould S.B."/>
            <person name="Rensing S.A."/>
        </authorList>
    </citation>
    <scope>NUCLEOTIDE SEQUENCE [LARGE SCALE GENOMIC DNA]</scope>
    <source>
        <strain evidence="2 3">S276</strain>
    </source>
</reference>
<feature type="region of interest" description="Disordered" evidence="1">
    <location>
        <begin position="278"/>
        <end position="313"/>
    </location>
</feature>
<feature type="compositionally biased region" description="Basic and acidic residues" evidence="1">
    <location>
        <begin position="287"/>
        <end position="300"/>
    </location>
</feature>
<sequence length="485" mass="57612">MVEMNEVREARSPPTPEQSMKGDKYRIRDLTRLCYEEGIFTGSIDPGEMTVNGREATFRVNTRIDQTKVQWLNDHMVTMIFREGVQFLPKKIKDDAVRAYEDDDRLQDGTFEATTFRRGRVKVESPDVVSYVAKSTQVKDWLMMKGRYEVMLCMIRYVLEFKRWLTQTQLREQRRREEEANFSVVVVQVPLGAMLYLEAQVSKAVGLVIRVNSLEPDWQKQSLINLKFDVEPSARQNMKEKISVVTFEGDTLTVNIASSETPRCRRCRAFFHEETQCKRNTQTKQGHKADKETLKERREGSQSTQGPYDQANKQWNQNRVQQEAFKNMEQQTVTTTRRIHQSGEEVQYRVRWAKPGMYRYNLSPRRSDHGRCRSERTSSLHKEDMEIQCRISFRKTDLDSSQVEVALLVMVDPMGVMEGTPGRWNWRWQPKRRRIQRHRSIRQLRRGRTWEWRPARWERNDNNNKWSECRSIENSVVKIELRKRR</sequence>
<feature type="compositionally biased region" description="Polar residues" evidence="1">
    <location>
        <begin position="301"/>
        <end position="313"/>
    </location>
</feature>
<feature type="compositionally biased region" description="Basic and acidic residues" evidence="1">
    <location>
        <begin position="1"/>
        <end position="11"/>
    </location>
</feature>
<keyword evidence="3" id="KW-1185">Reference proteome</keyword>
<dbReference type="Proteomes" id="UP000265515">
    <property type="component" value="Unassembled WGS sequence"/>
</dbReference>
<gene>
    <name evidence="2" type="ORF">CBR_g17077</name>
</gene>
<organism evidence="2 3">
    <name type="scientific">Chara braunii</name>
    <name type="common">Braun's stonewort</name>
    <dbReference type="NCBI Taxonomy" id="69332"/>
    <lineage>
        <taxon>Eukaryota</taxon>
        <taxon>Viridiplantae</taxon>
        <taxon>Streptophyta</taxon>
        <taxon>Charophyceae</taxon>
        <taxon>Charales</taxon>
        <taxon>Characeae</taxon>
        <taxon>Chara</taxon>
    </lineage>
</organism>
<name>A0A388KUK8_CHABU</name>
<accession>A0A388KUK8</accession>
<evidence type="ECO:0000256" key="1">
    <source>
        <dbReference type="SAM" id="MobiDB-lite"/>
    </source>
</evidence>
<comment type="caution">
    <text evidence="2">The sequence shown here is derived from an EMBL/GenBank/DDBJ whole genome shotgun (WGS) entry which is preliminary data.</text>
</comment>
<dbReference type="Gramene" id="GBG73737">
    <property type="protein sequence ID" value="GBG73737"/>
    <property type="gene ID" value="CBR_g17077"/>
</dbReference>
<protein>
    <submittedName>
        <fullName evidence="2">Uncharacterized protein</fullName>
    </submittedName>
</protein>
<dbReference type="EMBL" id="BFEA01000188">
    <property type="protein sequence ID" value="GBG73737.1"/>
    <property type="molecule type" value="Genomic_DNA"/>
</dbReference>
<proteinExistence type="predicted"/>
<evidence type="ECO:0000313" key="2">
    <source>
        <dbReference type="EMBL" id="GBG73737.1"/>
    </source>
</evidence>
<evidence type="ECO:0000313" key="3">
    <source>
        <dbReference type="Proteomes" id="UP000265515"/>
    </source>
</evidence>
<dbReference type="AlphaFoldDB" id="A0A388KUK8"/>